<reference evidence="2" key="1">
    <citation type="submission" date="2017-05" db="EMBL/GenBank/DDBJ databases">
        <authorList>
            <person name="Sung H."/>
        </authorList>
    </citation>
    <scope>NUCLEOTIDE SEQUENCE [LARGE SCALE GENOMIC DNA]</scope>
    <source>
        <strain evidence="2">AR23208</strain>
    </source>
</reference>
<protein>
    <submittedName>
        <fullName evidence="1">Uncharacterized protein</fullName>
    </submittedName>
</protein>
<gene>
    <name evidence="1" type="ORF">CBW65_14730</name>
</gene>
<evidence type="ECO:0000313" key="1">
    <source>
        <dbReference type="EMBL" id="ARU62113.1"/>
    </source>
</evidence>
<dbReference type="RefSeq" id="WP_087457475.1">
    <property type="nucleotide sequence ID" value="NZ_CP021434.1"/>
</dbReference>
<keyword evidence="2" id="KW-1185">Reference proteome</keyword>
<dbReference type="KEGG" id="tum:CBW65_14730"/>
<dbReference type="EMBL" id="CP021434">
    <property type="protein sequence ID" value="ARU62113.1"/>
    <property type="molecule type" value="Genomic_DNA"/>
</dbReference>
<name>A0A1Y0IRW7_9BACL</name>
<dbReference type="Proteomes" id="UP000195437">
    <property type="component" value="Chromosome"/>
</dbReference>
<proteinExistence type="predicted"/>
<sequence length="162" mass="18231">MKKRFGHFTQNLQKGVLFAGAFVILFTGGGIAEATYDARTAVVQPEVADIDCSDFETYCKKAILSSGQRDSNSYYLWVPQGLTVYYYVENTGYQWPVSCKVFRQGLGEVPNTTKQTSYFYGANTGGYFVSEGDYYFIQIHGGDSTEPYTATGFAEIKYYRPY</sequence>
<dbReference type="AlphaFoldDB" id="A0A1Y0IRW7"/>
<evidence type="ECO:0000313" key="2">
    <source>
        <dbReference type="Proteomes" id="UP000195437"/>
    </source>
</evidence>
<organism evidence="1 2">
    <name type="scientific">Tumebacillus avium</name>
    <dbReference type="NCBI Taxonomy" id="1903704"/>
    <lineage>
        <taxon>Bacteria</taxon>
        <taxon>Bacillati</taxon>
        <taxon>Bacillota</taxon>
        <taxon>Bacilli</taxon>
        <taxon>Bacillales</taxon>
        <taxon>Alicyclobacillaceae</taxon>
        <taxon>Tumebacillus</taxon>
    </lineage>
</organism>
<accession>A0A1Y0IRW7</accession>